<accession>A0A1G2BHF5</accession>
<dbReference type="InterPro" id="IPR000639">
    <property type="entry name" value="Epox_hydrolase-like"/>
</dbReference>
<dbReference type="AlphaFoldDB" id="A0A1G2BHF5"/>
<dbReference type="GO" id="GO:0003824">
    <property type="term" value="F:catalytic activity"/>
    <property type="evidence" value="ECO:0007669"/>
    <property type="project" value="InterPro"/>
</dbReference>
<dbReference type="Proteomes" id="UP000176420">
    <property type="component" value="Unassembled WGS sequence"/>
</dbReference>
<protein>
    <recommendedName>
        <fullName evidence="1">AB hydrolase-1 domain-containing protein</fullName>
    </recommendedName>
</protein>
<dbReference type="PANTHER" id="PTHR43798:SF33">
    <property type="entry name" value="HYDROLASE, PUTATIVE (AFU_ORTHOLOGUE AFUA_2G14860)-RELATED"/>
    <property type="match status" value="1"/>
</dbReference>
<comment type="caution">
    <text evidence="2">The sequence shown here is derived from an EMBL/GenBank/DDBJ whole genome shotgun (WGS) entry which is preliminary data.</text>
</comment>
<dbReference type="InterPro" id="IPR050266">
    <property type="entry name" value="AB_hydrolase_sf"/>
</dbReference>
<name>A0A1G2BHF5_9BACT</name>
<reference evidence="2 3" key="1">
    <citation type="journal article" date="2016" name="Nat. Commun.">
        <title>Thousands of microbial genomes shed light on interconnected biogeochemical processes in an aquifer system.</title>
        <authorList>
            <person name="Anantharaman K."/>
            <person name="Brown C.T."/>
            <person name="Hug L.A."/>
            <person name="Sharon I."/>
            <person name="Castelle C.J."/>
            <person name="Probst A.J."/>
            <person name="Thomas B.C."/>
            <person name="Singh A."/>
            <person name="Wilkins M.J."/>
            <person name="Karaoz U."/>
            <person name="Brodie E.L."/>
            <person name="Williams K.H."/>
            <person name="Hubbard S.S."/>
            <person name="Banfield J.F."/>
        </authorList>
    </citation>
    <scope>NUCLEOTIDE SEQUENCE [LARGE SCALE GENOMIC DNA]</scope>
</reference>
<gene>
    <name evidence="2" type="ORF">A2319_04320</name>
</gene>
<organism evidence="2 3">
    <name type="scientific">Candidatus Kerfeldbacteria bacterium RIFOXYB2_FULL_38_14</name>
    <dbReference type="NCBI Taxonomy" id="1798547"/>
    <lineage>
        <taxon>Bacteria</taxon>
        <taxon>Candidatus Kerfeldiibacteriota</taxon>
    </lineage>
</organism>
<dbReference type="PANTHER" id="PTHR43798">
    <property type="entry name" value="MONOACYLGLYCEROL LIPASE"/>
    <property type="match status" value="1"/>
</dbReference>
<dbReference type="EMBL" id="MHKI01000006">
    <property type="protein sequence ID" value="OGY87647.1"/>
    <property type="molecule type" value="Genomic_DNA"/>
</dbReference>
<dbReference type="Pfam" id="PF00561">
    <property type="entry name" value="Abhydrolase_1"/>
    <property type="match status" value="1"/>
</dbReference>
<dbReference type="InterPro" id="IPR029058">
    <property type="entry name" value="AB_hydrolase_fold"/>
</dbReference>
<dbReference type="PRINTS" id="PR00412">
    <property type="entry name" value="EPOXHYDRLASE"/>
</dbReference>
<dbReference type="InterPro" id="IPR000073">
    <property type="entry name" value="AB_hydrolase_1"/>
</dbReference>
<dbReference type="SUPFAM" id="SSF53474">
    <property type="entry name" value="alpha/beta-Hydrolases"/>
    <property type="match status" value="1"/>
</dbReference>
<evidence type="ECO:0000259" key="1">
    <source>
        <dbReference type="Pfam" id="PF00561"/>
    </source>
</evidence>
<evidence type="ECO:0000313" key="3">
    <source>
        <dbReference type="Proteomes" id="UP000176420"/>
    </source>
</evidence>
<evidence type="ECO:0000313" key="2">
    <source>
        <dbReference type="EMBL" id="OGY87647.1"/>
    </source>
</evidence>
<sequence>MNKIILQQGDTQSFPDKWIETKTGRIYYTNTKKYPEALTVVFMHGLSSNHTTWVHIVHTLEKLGYNTLTIELRGHGLSDKRKKKACYQLTMFADDLQNILQKEKIKRFIIVGYSYGGAITLEFMKRQPSGVQGLFLISTSSINPLKNKNLSWFNPLAKGLLAVLSLLFIWQKRKSYLYYRHGQAKNYWHSVWLGLNSTPLSVNFWMLAQMLKIDFTDLLPKINVPAVLVRGLNDPFISKKEAENMIKLLPNGQLETLRASGHFIGTHCQEEILQLLWQFLKKFPLK</sequence>
<dbReference type="Gene3D" id="3.40.50.1820">
    <property type="entry name" value="alpha/beta hydrolase"/>
    <property type="match status" value="1"/>
</dbReference>
<dbReference type="GO" id="GO:0016020">
    <property type="term" value="C:membrane"/>
    <property type="evidence" value="ECO:0007669"/>
    <property type="project" value="TreeGrafter"/>
</dbReference>
<dbReference type="PRINTS" id="PR00111">
    <property type="entry name" value="ABHYDROLASE"/>
</dbReference>
<feature type="domain" description="AB hydrolase-1" evidence="1">
    <location>
        <begin position="39"/>
        <end position="264"/>
    </location>
</feature>
<proteinExistence type="predicted"/>